<feature type="region of interest" description="Disordered" evidence="1">
    <location>
        <begin position="14"/>
        <end position="49"/>
    </location>
</feature>
<dbReference type="AlphaFoldDB" id="A0A6G1DRI8"/>
<dbReference type="EMBL" id="SPHZ02000006">
    <property type="protein sequence ID" value="KAF0915107.1"/>
    <property type="molecule type" value="Genomic_DNA"/>
</dbReference>
<reference evidence="2 3" key="1">
    <citation type="submission" date="2019-11" db="EMBL/GenBank/DDBJ databases">
        <title>Whole genome sequence of Oryza granulata.</title>
        <authorList>
            <person name="Li W."/>
        </authorList>
    </citation>
    <scope>NUCLEOTIDE SEQUENCE [LARGE SCALE GENOMIC DNA]</scope>
    <source>
        <strain evidence="3">cv. Menghai</strain>
        <tissue evidence="2">Leaf</tissue>
    </source>
</reference>
<protein>
    <submittedName>
        <fullName evidence="2">Uncharacterized protein</fullName>
    </submittedName>
</protein>
<accession>A0A6G1DRI8</accession>
<gene>
    <name evidence="2" type="ORF">E2562_033696</name>
</gene>
<evidence type="ECO:0000256" key="1">
    <source>
        <dbReference type="SAM" id="MobiDB-lite"/>
    </source>
</evidence>
<organism evidence="2 3">
    <name type="scientific">Oryza meyeriana var. granulata</name>
    <dbReference type="NCBI Taxonomy" id="110450"/>
    <lineage>
        <taxon>Eukaryota</taxon>
        <taxon>Viridiplantae</taxon>
        <taxon>Streptophyta</taxon>
        <taxon>Embryophyta</taxon>
        <taxon>Tracheophyta</taxon>
        <taxon>Spermatophyta</taxon>
        <taxon>Magnoliopsida</taxon>
        <taxon>Liliopsida</taxon>
        <taxon>Poales</taxon>
        <taxon>Poaceae</taxon>
        <taxon>BOP clade</taxon>
        <taxon>Oryzoideae</taxon>
        <taxon>Oryzeae</taxon>
        <taxon>Oryzinae</taxon>
        <taxon>Oryza</taxon>
        <taxon>Oryza meyeriana</taxon>
    </lineage>
</organism>
<feature type="non-terminal residue" evidence="2">
    <location>
        <position position="1"/>
    </location>
</feature>
<name>A0A6G1DRI8_9ORYZ</name>
<sequence>DAAAVTAVPLLHLPMRPTASDTRCANPQPRRHGATSHPPSRPPETCHPYDHRHSFARILSYRGQKIRDSSNVEEEQQGYETEQNTRWMTLMQWTGDKATLRHEKICDSSKPRRKLEKICEYALLRS</sequence>
<keyword evidence="3" id="KW-1185">Reference proteome</keyword>
<dbReference type="Proteomes" id="UP000479710">
    <property type="component" value="Unassembled WGS sequence"/>
</dbReference>
<evidence type="ECO:0000313" key="3">
    <source>
        <dbReference type="Proteomes" id="UP000479710"/>
    </source>
</evidence>
<proteinExistence type="predicted"/>
<evidence type="ECO:0000313" key="2">
    <source>
        <dbReference type="EMBL" id="KAF0915107.1"/>
    </source>
</evidence>
<comment type="caution">
    <text evidence="2">The sequence shown here is derived from an EMBL/GenBank/DDBJ whole genome shotgun (WGS) entry which is preliminary data.</text>
</comment>